<dbReference type="EMBL" id="CP022115">
    <property type="protein sequence ID" value="ASJ23538.1"/>
    <property type="molecule type" value="Genomic_DNA"/>
</dbReference>
<dbReference type="RefSeq" id="WP_161493470.1">
    <property type="nucleotide sequence ID" value="NZ_CP022115.1"/>
</dbReference>
<dbReference type="AlphaFoldDB" id="A0A248LFG8"/>
<organism evidence="1 2">
    <name type="scientific">Laribacter hongkongensis</name>
    <dbReference type="NCBI Taxonomy" id="168471"/>
    <lineage>
        <taxon>Bacteria</taxon>
        <taxon>Pseudomonadati</taxon>
        <taxon>Pseudomonadota</taxon>
        <taxon>Betaproteobacteria</taxon>
        <taxon>Neisseriales</taxon>
        <taxon>Aquaspirillaceae</taxon>
        <taxon>Laribacter</taxon>
    </lineage>
</organism>
<name>A0A248LFG8_9NEIS</name>
<accession>A0A248LFG8</accession>
<protein>
    <submittedName>
        <fullName evidence="1">Uncharacterized protein</fullName>
    </submittedName>
</protein>
<gene>
    <name evidence="1" type="ORF">LHGZ1_0707</name>
</gene>
<evidence type="ECO:0000313" key="2">
    <source>
        <dbReference type="Proteomes" id="UP000197424"/>
    </source>
</evidence>
<sequence length="48" mass="5372">MIQDLVIRLPVLRVVYPVPAMDEPAPDGTGCVQVIPVQRQACVQWWLA</sequence>
<evidence type="ECO:0000313" key="1">
    <source>
        <dbReference type="EMBL" id="ASJ23538.1"/>
    </source>
</evidence>
<reference evidence="2" key="1">
    <citation type="submission" date="2017-06" db="EMBL/GenBank/DDBJ databases">
        <title>Whole genome sequence of Laribacter hongkongensis LHGZ1.</title>
        <authorList>
            <person name="Chen D."/>
            <person name="Wu H."/>
            <person name="Chen J."/>
        </authorList>
    </citation>
    <scope>NUCLEOTIDE SEQUENCE [LARGE SCALE GENOMIC DNA]</scope>
    <source>
        <strain evidence="2">LHGZ1</strain>
    </source>
</reference>
<dbReference type="Proteomes" id="UP000197424">
    <property type="component" value="Chromosome"/>
</dbReference>
<proteinExistence type="predicted"/>